<dbReference type="eggNOG" id="COG1505">
    <property type="taxonomic scope" value="Bacteria"/>
</dbReference>
<feature type="domain" description="Peptidase S9 prolyl oligopeptidase catalytic" evidence="5">
    <location>
        <begin position="535"/>
        <end position="734"/>
    </location>
</feature>
<dbReference type="GO" id="GO:0006508">
    <property type="term" value="P:proteolysis"/>
    <property type="evidence" value="ECO:0007669"/>
    <property type="project" value="UniProtKB-KW"/>
</dbReference>
<dbReference type="Pfam" id="PF00326">
    <property type="entry name" value="Peptidase_S9"/>
    <property type="match status" value="1"/>
</dbReference>
<dbReference type="InterPro" id="IPR029058">
    <property type="entry name" value="AB_hydrolase_fold"/>
</dbReference>
<dbReference type="AlphaFoldDB" id="A0A059FMG7"/>
<name>A0A059FMG7_9PROT</name>
<dbReference type="PANTHER" id="PTHR42881:SF13">
    <property type="entry name" value="PROLYL ENDOPEPTIDASE"/>
    <property type="match status" value="1"/>
</dbReference>
<dbReference type="Gene3D" id="2.130.10.120">
    <property type="entry name" value="Prolyl oligopeptidase, N-terminal domain"/>
    <property type="match status" value="1"/>
</dbReference>
<evidence type="ECO:0000313" key="8">
    <source>
        <dbReference type="Proteomes" id="UP000025171"/>
    </source>
</evidence>
<reference evidence="7 8" key="1">
    <citation type="journal article" date="2014" name="Antonie Van Leeuwenhoek">
        <title>Hyphomonas beringensis sp. nov. and Hyphomonas chukchiensis sp. nov., isolated from surface seawater of the Bering Sea and Chukchi Sea.</title>
        <authorList>
            <person name="Li C."/>
            <person name="Lai Q."/>
            <person name="Li G."/>
            <person name="Dong C."/>
            <person name="Wang J."/>
            <person name="Liao Y."/>
            <person name="Shao Z."/>
        </authorList>
    </citation>
    <scope>NUCLEOTIDE SEQUENCE [LARGE SCALE GENOMIC DNA]</scope>
    <source>
        <strain evidence="7 8">MHS-2</strain>
    </source>
</reference>
<keyword evidence="1" id="KW-0645">Protease</keyword>
<dbReference type="GO" id="GO:0005829">
    <property type="term" value="C:cytosol"/>
    <property type="evidence" value="ECO:0007669"/>
    <property type="project" value="TreeGrafter"/>
</dbReference>
<gene>
    <name evidence="7" type="ORF">HJO_11812</name>
</gene>
<dbReference type="SUPFAM" id="SSF50993">
    <property type="entry name" value="Peptidase/esterase 'gauge' domain"/>
    <property type="match status" value="1"/>
</dbReference>
<dbReference type="GO" id="GO:0004252">
    <property type="term" value="F:serine-type endopeptidase activity"/>
    <property type="evidence" value="ECO:0007669"/>
    <property type="project" value="InterPro"/>
</dbReference>
<dbReference type="Gene3D" id="3.40.50.1820">
    <property type="entry name" value="alpha/beta hydrolase"/>
    <property type="match status" value="1"/>
</dbReference>
<dbReference type="InterPro" id="IPR051167">
    <property type="entry name" value="Prolyl_oligopep/macrocyclase"/>
</dbReference>
<evidence type="ECO:0000256" key="4">
    <source>
        <dbReference type="SAM" id="MobiDB-lite"/>
    </source>
</evidence>
<comment type="caution">
    <text evidence="7">The sequence shown here is derived from an EMBL/GenBank/DDBJ whole genome shotgun (WGS) entry which is preliminary data.</text>
</comment>
<dbReference type="Proteomes" id="UP000025171">
    <property type="component" value="Unassembled WGS sequence"/>
</dbReference>
<keyword evidence="8" id="KW-1185">Reference proteome</keyword>
<evidence type="ECO:0000256" key="2">
    <source>
        <dbReference type="ARBA" id="ARBA00022801"/>
    </source>
</evidence>
<dbReference type="PATRIC" id="fig|1280950.3.peg.2368"/>
<evidence type="ECO:0000313" key="7">
    <source>
        <dbReference type="EMBL" id="KCZ91802.1"/>
    </source>
</evidence>
<keyword evidence="2" id="KW-0378">Hydrolase</keyword>
<dbReference type="PANTHER" id="PTHR42881">
    <property type="entry name" value="PROLYL ENDOPEPTIDASE"/>
    <property type="match status" value="1"/>
</dbReference>
<dbReference type="InterPro" id="IPR002470">
    <property type="entry name" value="Peptidase_S9A"/>
</dbReference>
<evidence type="ECO:0000259" key="6">
    <source>
        <dbReference type="Pfam" id="PF02897"/>
    </source>
</evidence>
<feature type="region of interest" description="Disordered" evidence="4">
    <location>
        <begin position="1"/>
        <end position="20"/>
    </location>
</feature>
<dbReference type="InterPro" id="IPR001375">
    <property type="entry name" value="Peptidase_S9_cat"/>
</dbReference>
<dbReference type="STRING" id="1280950.HJO_11812"/>
<evidence type="ECO:0000259" key="5">
    <source>
        <dbReference type="Pfam" id="PF00326"/>
    </source>
</evidence>
<evidence type="ECO:0000256" key="3">
    <source>
        <dbReference type="ARBA" id="ARBA00022825"/>
    </source>
</evidence>
<protein>
    <submittedName>
        <fullName evidence="7">Prolyl oligopeptidase</fullName>
    </submittedName>
</protein>
<dbReference type="InterPro" id="IPR023302">
    <property type="entry name" value="Pept_S9A_N"/>
</dbReference>
<dbReference type="PRINTS" id="PR00862">
    <property type="entry name" value="PROLIGOPTASE"/>
</dbReference>
<feature type="domain" description="Peptidase S9A N-terminal" evidence="6">
    <location>
        <begin position="59"/>
        <end position="467"/>
    </location>
</feature>
<keyword evidence="3" id="KW-0720">Serine protease</keyword>
<dbReference type="SUPFAM" id="SSF53474">
    <property type="entry name" value="alpha/beta-Hydrolases"/>
    <property type="match status" value="1"/>
</dbReference>
<dbReference type="GO" id="GO:0070012">
    <property type="term" value="F:oligopeptidase activity"/>
    <property type="evidence" value="ECO:0007669"/>
    <property type="project" value="TreeGrafter"/>
</dbReference>
<dbReference type="Pfam" id="PF02897">
    <property type="entry name" value="Peptidase_S9_N"/>
    <property type="match status" value="1"/>
</dbReference>
<accession>A0A059FMG7</accession>
<evidence type="ECO:0000256" key="1">
    <source>
        <dbReference type="ARBA" id="ARBA00022670"/>
    </source>
</evidence>
<organism evidence="7 8">
    <name type="scientific">Hyphomonas johnsonii MHS-2</name>
    <dbReference type="NCBI Taxonomy" id="1280950"/>
    <lineage>
        <taxon>Bacteria</taxon>
        <taxon>Pseudomonadati</taxon>
        <taxon>Pseudomonadota</taxon>
        <taxon>Alphaproteobacteria</taxon>
        <taxon>Hyphomonadales</taxon>
        <taxon>Hyphomonadaceae</taxon>
        <taxon>Hyphomonas</taxon>
    </lineage>
</organism>
<proteinExistence type="predicted"/>
<dbReference type="EMBL" id="ARYK01000005">
    <property type="protein sequence ID" value="KCZ91802.1"/>
    <property type="molecule type" value="Genomic_DNA"/>
</dbReference>
<sequence>MPVGESILAEADKPDNPGETGPAAFAPLCLLVLTACAQSSNTEALVPEMPVPTAEVTETDPNLWLEEVEGEKALAWVRRQNSRSLAVLQADPRYAGFEAAALDALNSKERIPYGTVRDGMVYNFWQDDVNVRGLWRRASLESYATDAPDWETVVDFDRLAADEGKNWVYKGADCLRTLDAPARHCIVSLSDGGKDAVITREFDLGTKAFVEEGFETPEAKQGAAWVDADTLLIASDWGAGTVTQSGYPFIIKRWTRGTPLDAATEVLRGKETDVGVWPMTIELEDGRVLQGGVTSETFFTRSYWWLPDGETAPVRWPIPSKSSPNGIYKGHFLLSLEEDWAPEGQNAAFKSGDLVAFDVETFLETRTLPPVSLVFRPTATQAVNGVAIARGAALLSISDNVVGKVLRLEPGADGWTTAAITLPGTGQAGIAFSDEHETTVFLNYEDFLTPDSLLNYDIATGEVSTLKSLPAKFDTTGLTVEQFFATSKDGTKVPYFLVHRSDIPFDGTTPTLLYGYGGFQVSMNPSYSPVLGRLWLEQGGAYALANIRGGGEFGPQWHQAGLKLHRQRVYDDFIAVGEDLVARKVTTPAHLGIEGGSNGGLLMGVMLNQRPDLWNAVVVQVPLLDMLRYHMLLAGASWVDEYGSPDVPEERAFLETISPYQNFDASTPYPVPFFVTSTKDDRVHPGHARKMAKLFEDAGLPFLYYENVDGGHSAAANQTERAKRSALEFTYLSERLFPALRD</sequence>